<dbReference type="InterPro" id="IPR022064">
    <property type="entry name" value="DUF3619"/>
</dbReference>
<dbReference type="Proteomes" id="UP000187526">
    <property type="component" value="Unassembled WGS sequence"/>
</dbReference>
<dbReference type="EMBL" id="MTHD01000003">
    <property type="protein sequence ID" value="OMG53866.1"/>
    <property type="molecule type" value="Genomic_DNA"/>
</dbReference>
<dbReference type="RefSeq" id="WP_076095004.1">
    <property type="nucleotide sequence ID" value="NZ_MTHD01000003.1"/>
</dbReference>
<sequence length="132" mass="14728">MNEERQAYRIRQALNHGLQEISPISARRLEAARHLALSRQKQSIGTLATAGTATADWQPLPSGEDSSGNGIKQILAICALLFGMWLSFYWHSDQYITEVEAVDSALLTGDLPPDVLLDNEFLEWLKDDTSEE</sequence>
<dbReference type="OrthoDB" id="8562153at2"/>
<evidence type="ECO:0008006" key="3">
    <source>
        <dbReference type="Google" id="ProtNLM"/>
    </source>
</evidence>
<dbReference type="STRING" id="418702.BJN45_10645"/>
<accession>A0A1R1I538</accession>
<reference evidence="1 2" key="1">
    <citation type="submission" date="2016-10" db="EMBL/GenBank/DDBJ databases">
        <title>Alkaliphiles isolated from bioreactors.</title>
        <authorList>
            <person name="Salah Z."/>
            <person name="Rout S.P."/>
            <person name="Humphreys P.N."/>
        </authorList>
    </citation>
    <scope>NUCLEOTIDE SEQUENCE [LARGE SCALE GENOMIC DNA]</scope>
    <source>
        <strain evidence="1 2">ZS02</strain>
    </source>
</reference>
<organism evidence="1 2">
    <name type="scientific">Azonexus hydrophilus</name>
    <dbReference type="NCBI Taxonomy" id="418702"/>
    <lineage>
        <taxon>Bacteria</taxon>
        <taxon>Pseudomonadati</taxon>
        <taxon>Pseudomonadota</taxon>
        <taxon>Betaproteobacteria</taxon>
        <taxon>Rhodocyclales</taxon>
        <taxon>Azonexaceae</taxon>
        <taxon>Azonexus</taxon>
    </lineage>
</organism>
<keyword evidence="2" id="KW-1185">Reference proteome</keyword>
<dbReference type="Pfam" id="PF12279">
    <property type="entry name" value="DUF3619"/>
    <property type="match status" value="1"/>
</dbReference>
<proteinExistence type="predicted"/>
<comment type="caution">
    <text evidence="1">The sequence shown here is derived from an EMBL/GenBank/DDBJ whole genome shotgun (WGS) entry which is preliminary data.</text>
</comment>
<dbReference type="AlphaFoldDB" id="A0A1R1I538"/>
<evidence type="ECO:0000313" key="1">
    <source>
        <dbReference type="EMBL" id="OMG53866.1"/>
    </source>
</evidence>
<evidence type="ECO:0000313" key="2">
    <source>
        <dbReference type="Proteomes" id="UP000187526"/>
    </source>
</evidence>
<protein>
    <recommendedName>
        <fullName evidence="3">DUF3619 domain-containing protein</fullName>
    </recommendedName>
</protein>
<gene>
    <name evidence="1" type="ORF">BJN45_10645</name>
</gene>
<name>A0A1R1I538_9RHOO</name>